<evidence type="ECO:0000256" key="1">
    <source>
        <dbReference type="ARBA" id="ARBA00022499"/>
    </source>
</evidence>
<dbReference type="InterPro" id="IPR007529">
    <property type="entry name" value="Znf_HIT"/>
</dbReference>
<gene>
    <name evidence="15" type="ORF">NQ314_006526</name>
</gene>
<evidence type="ECO:0000256" key="11">
    <source>
        <dbReference type="ARBA" id="ARBA00068630"/>
    </source>
</evidence>
<comment type="function">
    <text evidence="8">Required for box C/D snoRNAs accumulation involved in snoRNA processing, snoRNA transport to the nucleolus and ribosome biogenesis.</text>
</comment>
<proteinExistence type="inferred from homology"/>
<dbReference type="FunFam" id="3.30.60.190:FF:000001">
    <property type="entry name" value="box C/D snoRNA protein 1"/>
    <property type="match status" value="1"/>
</dbReference>
<evidence type="ECO:0000256" key="8">
    <source>
        <dbReference type="ARBA" id="ARBA00049598"/>
    </source>
</evidence>
<evidence type="ECO:0000256" key="3">
    <source>
        <dbReference type="ARBA" id="ARBA00022553"/>
    </source>
</evidence>
<evidence type="ECO:0000256" key="2">
    <source>
        <dbReference type="ARBA" id="ARBA00022517"/>
    </source>
</evidence>
<evidence type="ECO:0000256" key="5">
    <source>
        <dbReference type="ARBA" id="ARBA00022771"/>
    </source>
</evidence>
<dbReference type="Gene3D" id="3.30.60.190">
    <property type="match status" value="1"/>
</dbReference>
<dbReference type="EMBL" id="JANEYF010001769">
    <property type="protein sequence ID" value="KAJ8957600.1"/>
    <property type="molecule type" value="Genomic_DNA"/>
</dbReference>
<feature type="domain" description="HIT-type" evidence="14">
    <location>
        <begin position="28"/>
        <end position="62"/>
    </location>
</feature>
<dbReference type="CDD" id="cd23023">
    <property type="entry name" value="zf-HIT_BCD1"/>
    <property type="match status" value="1"/>
</dbReference>
<keyword evidence="7" id="KW-0832">Ubl conjugation</keyword>
<evidence type="ECO:0000313" key="15">
    <source>
        <dbReference type="EMBL" id="KAJ8957600.1"/>
    </source>
</evidence>
<dbReference type="Pfam" id="PF25790">
    <property type="entry name" value="BCD1"/>
    <property type="match status" value="1"/>
</dbReference>
<comment type="similarity">
    <text evidence="9">Belongs to the BCD1 family.</text>
</comment>
<organism evidence="15 16">
    <name type="scientific">Rhamnusium bicolor</name>
    <dbReference type="NCBI Taxonomy" id="1586634"/>
    <lineage>
        <taxon>Eukaryota</taxon>
        <taxon>Metazoa</taxon>
        <taxon>Ecdysozoa</taxon>
        <taxon>Arthropoda</taxon>
        <taxon>Hexapoda</taxon>
        <taxon>Insecta</taxon>
        <taxon>Pterygota</taxon>
        <taxon>Neoptera</taxon>
        <taxon>Endopterygota</taxon>
        <taxon>Coleoptera</taxon>
        <taxon>Polyphaga</taxon>
        <taxon>Cucujiformia</taxon>
        <taxon>Chrysomeloidea</taxon>
        <taxon>Cerambycidae</taxon>
        <taxon>Lepturinae</taxon>
        <taxon>Rhagiini</taxon>
        <taxon>Rhamnusium</taxon>
    </lineage>
</organism>
<dbReference type="InterPro" id="IPR051639">
    <property type="entry name" value="BCD1"/>
</dbReference>
<keyword evidence="4" id="KW-0479">Metal-binding</keyword>
<comment type="caution">
    <text evidence="15">The sequence shown here is derived from an EMBL/GenBank/DDBJ whole genome shotgun (WGS) entry which is preliminary data.</text>
</comment>
<dbReference type="Pfam" id="PF04438">
    <property type="entry name" value="zf-HIT"/>
    <property type="match status" value="1"/>
</dbReference>
<dbReference type="SUPFAM" id="SSF144232">
    <property type="entry name" value="HIT/MYND zinc finger-like"/>
    <property type="match status" value="1"/>
</dbReference>
<sequence length="315" mass="36477">MDIYTKPVDLKEEPGTSNADNVSKLGSCEVCASHNAKYTCPKCEVKTCSLKCCKIHKLEIDCDGQRDRTKFIPINKLTNLDLSSDYRLMEEISRNIEASRKKFGRRFDDIPRHLYRLKNAAKLRRITVKFLPYKFARRRNNTSQLNMKTNIIYWHIDWIFVNAENLKLFDTNVPETDKLSSILSKYLVKQNDECLQEKLQYYQAAGIPGIKLYLKAEQKAGKKFYELDPSLTLAACLEKKLIIEYPTIHVVLRDHGLAYNVIDSDDEENIEDKSSVKSGREVVERIINNAENDESLLKSLKNLLFVSEYSDENIF</sequence>
<evidence type="ECO:0000259" key="14">
    <source>
        <dbReference type="PROSITE" id="PS51083"/>
    </source>
</evidence>
<evidence type="ECO:0000313" key="16">
    <source>
        <dbReference type="Proteomes" id="UP001162156"/>
    </source>
</evidence>
<accession>A0AAV8Z2E7</accession>
<evidence type="ECO:0000256" key="13">
    <source>
        <dbReference type="PROSITE-ProRule" id="PRU00453"/>
    </source>
</evidence>
<dbReference type="InterPro" id="IPR057721">
    <property type="entry name" value="BCD1_alpha/beta"/>
</dbReference>
<dbReference type="GO" id="GO:0005634">
    <property type="term" value="C:nucleus"/>
    <property type="evidence" value="ECO:0007669"/>
    <property type="project" value="TreeGrafter"/>
</dbReference>
<reference evidence="15" key="1">
    <citation type="journal article" date="2023" name="Insect Mol. Biol.">
        <title>Genome sequencing provides insights into the evolution of gene families encoding plant cell wall-degrading enzymes in longhorned beetles.</title>
        <authorList>
            <person name="Shin N.R."/>
            <person name="Okamura Y."/>
            <person name="Kirsch R."/>
            <person name="Pauchet Y."/>
        </authorList>
    </citation>
    <scope>NUCLEOTIDE SEQUENCE</scope>
    <source>
        <strain evidence="15">RBIC_L_NR</strain>
    </source>
</reference>
<dbReference type="PANTHER" id="PTHR13483:SF3">
    <property type="entry name" value="BOX C_D SNORNA PROTEIN 1"/>
    <property type="match status" value="1"/>
</dbReference>
<evidence type="ECO:0000256" key="9">
    <source>
        <dbReference type="ARBA" id="ARBA00049654"/>
    </source>
</evidence>
<evidence type="ECO:0000256" key="4">
    <source>
        <dbReference type="ARBA" id="ARBA00022723"/>
    </source>
</evidence>
<keyword evidence="16" id="KW-1185">Reference proteome</keyword>
<evidence type="ECO:0000256" key="6">
    <source>
        <dbReference type="ARBA" id="ARBA00022833"/>
    </source>
</evidence>
<name>A0AAV8Z2E7_9CUCU</name>
<dbReference type="GO" id="GO:0000463">
    <property type="term" value="P:maturation of LSU-rRNA from tricistronic rRNA transcript (SSU-rRNA, 5.8S rRNA, LSU-rRNA)"/>
    <property type="evidence" value="ECO:0007669"/>
    <property type="project" value="TreeGrafter"/>
</dbReference>
<keyword evidence="1" id="KW-1017">Isopeptide bond</keyword>
<keyword evidence="3" id="KW-0597">Phosphoprotein</keyword>
<evidence type="ECO:0000256" key="7">
    <source>
        <dbReference type="ARBA" id="ARBA00022843"/>
    </source>
</evidence>
<dbReference type="PROSITE" id="PS51083">
    <property type="entry name" value="ZF_HIT"/>
    <property type="match status" value="1"/>
</dbReference>
<keyword evidence="2" id="KW-0690">Ribosome biogenesis</keyword>
<keyword evidence="5 13" id="KW-0863">Zinc-finger</keyword>
<evidence type="ECO:0000256" key="12">
    <source>
        <dbReference type="ARBA" id="ARBA00077531"/>
    </source>
</evidence>
<dbReference type="GO" id="GO:0048254">
    <property type="term" value="P:snoRNA localization"/>
    <property type="evidence" value="ECO:0007669"/>
    <property type="project" value="TreeGrafter"/>
</dbReference>
<dbReference type="AlphaFoldDB" id="A0AAV8Z2E7"/>
<keyword evidence="6" id="KW-0862">Zinc</keyword>
<dbReference type="PANTHER" id="PTHR13483">
    <property type="entry name" value="BOX C_D SNORNA PROTEIN 1-RELATED"/>
    <property type="match status" value="1"/>
</dbReference>
<dbReference type="GO" id="GO:0000492">
    <property type="term" value="P:box C/D snoRNP assembly"/>
    <property type="evidence" value="ECO:0007669"/>
    <property type="project" value="TreeGrafter"/>
</dbReference>
<evidence type="ECO:0000256" key="10">
    <source>
        <dbReference type="ARBA" id="ARBA00061949"/>
    </source>
</evidence>
<dbReference type="GO" id="GO:0008270">
    <property type="term" value="F:zinc ion binding"/>
    <property type="evidence" value="ECO:0007669"/>
    <property type="project" value="UniProtKB-UniRule"/>
</dbReference>
<dbReference type="GO" id="GO:0070761">
    <property type="term" value="C:pre-snoRNP complex"/>
    <property type="evidence" value="ECO:0007669"/>
    <property type="project" value="TreeGrafter"/>
</dbReference>
<comment type="subunit">
    <text evidence="10">Interacts with FBL, SNU13, NOP58, NUFIP1, RUVBL1, RUVBL2 and TAF9. Interacts (via HIT-type zinc finger) with the RUVBL1/RUVBL2 complex in the presence of ADP.</text>
</comment>
<dbReference type="Proteomes" id="UP001162156">
    <property type="component" value="Unassembled WGS sequence"/>
</dbReference>
<protein>
    <recommendedName>
        <fullName evidence="11">Box C/D snoRNA protein 1</fullName>
    </recommendedName>
    <alternativeName>
        <fullName evidence="12">Zinc finger HIT domain-containing protein 6</fullName>
    </alternativeName>
</protein>